<gene>
    <name evidence="3" type="ORF">BJG266_LOCUS9134</name>
    <name evidence="5" type="ORF">QVE165_LOCUS12943</name>
    <name evidence="4" type="ORF">QVE165_LOCUS9149</name>
</gene>
<dbReference type="Proteomes" id="UP000663832">
    <property type="component" value="Unassembled WGS sequence"/>
</dbReference>
<evidence type="ECO:0000313" key="4">
    <source>
        <dbReference type="EMBL" id="CAF0894844.1"/>
    </source>
</evidence>
<feature type="domain" description="Sialidase" evidence="2">
    <location>
        <begin position="57"/>
        <end position="329"/>
    </location>
</feature>
<dbReference type="Pfam" id="PF13088">
    <property type="entry name" value="BNR_2"/>
    <property type="match status" value="1"/>
</dbReference>
<sequence length="363" mass="40918">MLLTILLFSIQLTKLTAVIPYDGIIHRSTDGSSYAFLSPPTPTFNHAASIEQLTPSGTLAIAWFTDGEASPNCSIAVSLLEYGSQQFTPGVIITDRVNYTNLNPVLFWDNDTQILHLYHSSQLNGKGEATSQIWHTQSKDRGVTWSIATPFYTVPGAFARNRIIPTLNKLGFIFPCYNSSPDIDYPFILRLSSSTSNLTRIEMKDTDNLIQPTVIRLNNSARLRTFLRDEHGEWIYYLDSNDDGLTWTTPKATSLPNNNAGIEAHTLKSGAIIMAFNNRNGLHKPRTPLTVALSYDNGMTWPYLRDVQIHDDDNSTSIGEYSYPSVLQSFWSGTDDNDIHLAYSYKRQTIKYVRFNEKWIKQG</sequence>
<dbReference type="EMBL" id="CAJNOM010000041">
    <property type="protein sequence ID" value="CAF0894844.1"/>
    <property type="molecule type" value="Genomic_DNA"/>
</dbReference>
<organism evidence="4 6">
    <name type="scientific">Adineta steineri</name>
    <dbReference type="NCBI Taxonomy" id="433720"/>
    <lineage>
        <taxon>Eukaryota</taxon>
        <taxon>Metazoa</taxon>
        <taxon>Spiralia</taxon>
        <taxon>Gnathifera</taxon>
        <taxon>Rotifera</taxon>
        <taxon>Eurotatoria</taxon>
        <taxon>Bdelloidea</taxon>
        <taxon>Adinetida</taxon>
        <taxon>Adinetidae</taxon>
        <taxon>Adineta</taxon>
    </lineage>
</organism>
<feature type="signal peptide" evidence="1">
    <location>
        <begin position="1"/>
        <end position="17"/>
    </location>
</feature>
<accession>A0A813Z784</accession>
<dbReference type="AlphaFoldDB" id="A0A813Z784"/>
<evidence type="ECO:0000259" key="2">
    <source>
        <dbReference type="Pfam" id="PF13088"/>
    </source>
</evidence>
<reference evidence="4" key="1">
    <citation type="submission" date="2021-02" db="EMBL/GenBank/DDBJ databases">
        <authorList>
            <person name="Nowell W R."/>
        </authorList>
    </citation>
    <scope>NUCLEOTIDE SEQUENCE</scope>
</reference>
<dbReference type="OrthoDB" id="504663at2759"/>
<dbReference type="PANTHER" id="PTHR43752:SF2">
    <property type="entry name" value="BNR_ASP-BOX REPEAT FAMILY PROTEIN"/>
    <property type="match status" value="1"/>
</dbReference>
<keyword evidence="1" id="KW-0732">Signal</keyword>
<feature type="chain" id="PRO_5035599229" description="Sialidase domain-containing protein" evidence="1">
    <location>
        <begin position="18"/>
        <end position="363"/>
    </location>
</feature>
<comment type="caution">
    <text evidence="4">The sequence shown here is derived from an EMBL/GenBank/DDBJ whole genome shotgun (WGS) entry which is preliminary data.</text>
</comment>
<dbReference type="Gene3D" id="2.120.10.10">
    <property type="match status" value="1"/>
</dbReference>
<keyword evidence="6" id="KW-1185">Reference proteome</keyword>
<evidence type="ECO:0000313" key="3">
    <source>
        <dbReference type="EMBL" id="CAF0875467.1"/>
    </source>
</evidence>
<evidence type="ECO:0000313" key="6">
    <source>
        <dbReference type="Proteomes" id="UP000663832"/>
    </source>
</evidence>
<dbReference type="InterPro" id="IPR036278">
    <property type="entry name" value="Sialidase_sf"/>
</dbReference>
<dbReference type="EMBL" id="CAJNOI010000029">
    <property type="protein sequence ID" value="CAF0875467.1"/>
    <property type="molecule type" value="Genomic_DNA"/>
</dbReference>
<name>A0A813Z784_9BILA</name>
<evidence type="ECO:0000256" key="1">
    <source>
        <dbReference type="SAM" id="SignalP"/>
    </source>
</evidence>
<evidence type="ECO:0000313" key="5">
    <source>
        <dbReference type="EMBL" id="CAF0963874.1"/>
    </source>
</evidence>
<dbReference type="PANTHER" id="PTHR43752">
    <property type="entry name" value="BNR/ASP-BOX REPEAT FAMILY PROTEIN"/>
    <property type="match status" value="1"/>
</dbReference>
<dbReference type="InterPro" id="IPR011040">
    <property type="entry name" value="Sialidase"/>
</dbReference>
<dbReference type="CDD" id="cd15482">
    <property type="entry name" value="Sialidase_non-viral"/>
    <property type="match status" value="1"/>
</dbReference>
<dbReference type="Proteomes" id="UP000663877">
    <property type="component" value="Unassembled WGS sequence"/>
</dbReference>
<dbReference type="SUPFAM" id="SSF50939">
    <property type="entry name" value="Sialidases"/>
    <property type="match status" value="1"/>
</dbReference>
<dbReference type="EMBL" id="CAJNOM010000065">
    <property type="protein sequence ID" value="CAF0963874.1"/>
    <property type="molecule type" value="Genomic_DNA"/>
</dbReference>
<proteinExistence type="predicted"/>
<protein>
    <recommendedName>
        <fullName evidence="2">Sialidase domain-containing protein</fullName>
    </recommendedName>
</protein>